<evidence type="ECO:0000313" key="1">
    <source>
        <dbReference type="EMBL" id="RWR30516.1"/>
    </source>
</evidence>
<dbReference type="AlphaFoldDB" id="A0A443KCU6"/>
<accession>A0A443KCU6</accession>
<dbReference type="Proteomes" id="UP000284451">
    <property type="component" value="Unassembled WGS sequence"/>
</dbReference>
<sequence>MSEAYTDNGAAFGRRTRVFRDCVTGCGVEWMYAVDYAGGDSRWYRFHPAAGGTVEGLQANGMKLTRFLN</sequence>
<dbReference type="RefSeq" id="WP_128232722.1">
    <property type="nucleotide sequence ID" value="NZ_SAUY01000015.1"/>
</dbReference>
<gene>
    <name evidence="1" type="ORF">D2T29_12660</name>
</gene>
<evidence type="ECO:0000313" key="2">
    <source>
        <dbReference type="Proteomes" id="UP000284451"/>
    </source>
</evidence>
<reference evidence="1 2" key="1">
    <citation type="submission" date="2019-01" db="EMBL/GenBank/DDBJ databases">
        <title>Sinorhodobacter populi sp. nov. isolated from the symptomatic bark tissue of Populus euramericana canker.</title>
        <authorList>
            <person name="Xu G."/>
        </authorList>
    </citation>
    <scope>NUCLEOTIDE SEQUENCE [LARGE SCALE GENOMIC DNA]</scope>
    <source>
        <strain evidence="1 2">07D10-4-3</strain>
    </source>
</reference>
<reference evidence="1 2" key="2">
    <citation type="submission" date="2019-01" db="EMBL/GenBank/DDBJ databases">
        <authorList>
            <person name="Li Y."/>
        </authorList>
    </citation>
    <scope>NUCLEOTIDE SEQUENCE [LARGE SCALE GENOMIC DNA]</scope>
    <source>
        <strain evidence="1 2">07D10-4-3</strain>
    </source>
</reference>
<dbReference type="EMBL" id="SAUY01000015">
    <property type="protein sequence ID" value="RWR30516.1"/>
    <property type="molecule type" value="Genomic_DNA"/>
</dbReference>
<protein>
    <submittedName>
        <fullName evidence="1">Uncharacterized protein</fullName>
    </submittedName>
</protein>
<comment type="caution">
    <text evidence="1">The sequence shown here is derived from an EMBL/GenBank/DDBJ whole genome shotgun (WGS) entry which is preliminary data.</text>
</comment>
<organism evidence="1 2">
    <name type="scientific">Paenirhodobacter populi</name>
    <dbReference type="NCBI Taxonomy" id="2306993"/>
    <lineage>
        <taxon>Bacteria</taxon>
        <taxon>Pseudomonadati</taxon>
        <taxon>Pseudomonadota</taxon>
        <taxon>Alphaproteobacteria</taxon>
        <taxon>Rhodobacterales</taxon>
        <taxon>Rhodobacter group</taxon>
        <taxon>Paenirhodobacter</taxon>
    </lineage>
</organism>
<proteinExistence type="predicted"/>
<name>A0A443KCU6_9RHOB</name>